<dbReference type="Proteomes" id="UP000521872">
    <property type="component" value="Unassembled WGS sequence"/>
</dbReference>
<gene>
    <name evidence="3" type="ORF">D9613_002474</name>
</gene>
<feature type="transmembrane region" description="Helical" evidence="1">
    <location>
        <begin position="29"/>
        <end position="56"/>
    </location>
</feature>
<proteinExistence type="predicted"/>
<feature type="signal peptide" evidence="2">
    <location>
        <begin position="1"/>
        <end position="19"/>
    </location>
</feature>
<feature type="chain" id="PRO_5034273521" evidence="2">
    <location>
        <begin position="20"/>
        <end position="87"/>
    </location>
</feature>
<dbReference type="AlphaFoldDB" id="A0A8H4QQC3"/>
<dbReference type="EMBL" id="JAACJL010000044">
    <property type="protein sequence ID" value="KAF4614845.1"/>
    <property type="molecule type" value="Genomic_DNA"/>
</dbReference>
<keyword evidence="1" id="KW-0812">Transmembrane</keyword>
<accession>A0A8H4QQC3</accession>
<dbReference type="Gene3D" id="6.10.110.10">
    <property type="match status" value="1"/>
</dbReference>
<keyword evidence="2" id="KW-0732">Signal</keyword>
<organism evidence="3 4">
    <name type="scientific">Agrocybe pediades</name>
    <dbReference type="NCBI Taxonomy" id="84607"/>
    <lineage>
        <taxon>Eukaryota</taxon>
        <taxon>Fungi</taxon>
        <taxon>Dikarya</taxon>
        <taxon>Basidiomycota</taxon>
        <taxon>Agaricomycotina</taxon>
        <taxon>Agaricomycetes</taxon>
        <taxon>Agaricomycetidae</taxon>
        <taxon>Agaricales</taxon>
        <taxon>Agaricineae</taxon>
        <taxon>Strophariaceae</taxon>
        <taxon>Agrocybe</taxon>
    </lineage>
</organism>
<evidence type="ECO:0000256" key="2">
    <source>
        <dbReference type="SAM" id="SignalP"/>
    </source>
</evidence>
<evidence type="ECO:0000313" key="3">
    <source>
        <dbReference type="EMBL" id="KAF4614845.1"/>
    </source>
</evidence>
<feature type="transmembrane region" description="Helical" evidence="1">
    <location>
        <begin position="63"/>
        <end position="86"/>
    </location>
</feature>
<reference evidence="3 4" key="1">
    <citation type="submission" date="2019-12" db="EMBL/GenBank/DDBJ databases">
        <authorList>
            <person name="Floudas D."/>
            <person name="Bentzer J."/>
            <person name="Ahren D."/>
            <person name="Johansson T."/>
            <person name="Persson P."/>
            <person name="Tunlid A."/>
        </authorList>
    </citation>
    <scope>NUCLEOTIDE SEQUENCE [LARGE SCALE GENOMIC DNA]</scope>
    <source>
        <strain evidence="3 4">CBS 102.39</strain>
    </source>
</reference>
<sequence length="87" mass="8380">MPGFLVVLGIIAAVPLVSAAVGQLGFTAAGVAAGSIAAGIQSVVYGAFTCGLFSILQSFGATLAPVIGSPYVLAGLTLLGILAAVVF</sequence>
<name>A0A8H4QQC3_9AGAR</name>
<keyword evidence="1" id="KW-1133">Transmembrane helix</keyword>
<comment type="caution">
    <text evidence="3">The sequence shown here is derived from an EMBL/GenBank/DDBJ whole genome shotgun (WGS) entry which is preliminary data.</text>
</comment>
<keyword evidence="1" id="KW-0472">Membrane</keyword>
<keyword evidence="4" id="KW-1185">Reference proteome</keyword>
<protein>
    <submittedName>
        <fullName evidence="3">Uncharacterized protein</fullName>
    </submittedName>
</protein>
<dbReference type="InterPro" id="IPR038213">
    <property type="entry name" value="IFI6/IFI27-like_sf"/>
</dbReference>
<evidence type="ECO:0000313" key="4">
    <source>
        <dbReference type="Proteomes" id="UP000521872"/>
    </source>
</evidence>
<evidence type="ECO:0000256" key="1">
    <source>
        <dbReference type="SAM" id="Phobius"/>
    </source>
</evidence>